<name>A0ABR1B0C0_POLSC</name>
<comment type="caution">
    <text evidence="2">The sequence shown here is derived from an EMBL/GenBank/DDBJ whole genome shotgun (WGS) entry which is preliminary data.</text>
</comment>
<protein>
    <submittedName>
        <fullName evidence="2">Uncharacterized protein</fullName>
    </submittedName>
</protein>
<dbReference type="EMBL" id="JAWJWF010000005">
    <property type="protein sequence ID" value="KAK6632265.1"/>
    <property type="molecule type" value="Genomic_DNA"/>
</dbReference>
<feature type="region of interest" description="Disordered" evidence="1">
    <location>
        <begin position="86"/>
        <end position="113"/>
    </location>
</feature>
<proteinExistence type="predicted"/>
<accession>A0ABR1B0C0</accession>
<organism evidence="2 3">
    <name type="scientific">Polyplax serrata</name>
    <name type="common">Common mouse louse</name>
    <dbReference type="NCBI Taxonomy" id="468196"/>
    <lineage>
        <taxon>Eukaryota</taxon>
        <taxon>Metazoa</taxon>
        <taxon>Ecdysozoa</taxon>
        <taxon>Arthropoda</taxon>
        <taxon>Hexapoda</taxon>
        <taxon>Insecta</taxon>
        <taxon>Pterygota</taxon>
        <taxon>Neoptera</taxon>
        <taxon>Paraneoptera</taxon>
        <taxon>Psocodea</taxon>
        <taxon>Troctomorpha</taxon>
        <taxon>Phthiraptera</taxon>
        <taxon>Anoplura</taxon>
        <taxon>Polyplacidae</taxon>
        <taxon>Polyplax</taxon>
    </lineage>
</organism>
<evidence type="ECO:0000313" key="3">
    <source>
        <dbReference type="Proteomes" id="UP001359485"/>
    </source>
</evidence>
<evidence type="ECO:0000256" key="1">
    <source>
        <dbReference type="SAM" id="MobiDB-lite"/>
    </source>
</evidence>
<dbReference type="Proteomes" id="UP001359485">
    <property type="component" value="Unassembled WGS sequence"/>
</dbReference>
<feature type="region of interest" description="Disordered" evidence="1">
    <location>
        <begin position="16"/>
        <end position="74"/>
    </location>
</feature>
<sequence length="211" mass="23010">MKRNVRVRSDLLHRSCASCPSKAPEDNQQTGKAARSGEDEPIGELEITGDPRGDRCARDPVRSQQTDNWRGNGTVGVGEIQGICNPRGWRPLGDENPVAAQSGPRQPCFATSPGKLETTLSHHRRDPRFTWQISGVTAGSEVYTPEWGSPWTDVARCARWSTSVCAYMCFVYISSLSSASEFRLLSTGVLTSPDLFPVAEFVGCCSVIAEC</sequence>
<keyword evidence="3" id="KW-1185">Reference proteome</keyword>
<gene>
    <name evidence="2" type="ORF">RUM44_007306</name>
</gene>
<reference evidence="2 3" key="1">
    <citation type="submission" date="2023-09" db="EMBL/GenBank/DDBJ databases">
        <title>Genomes of two closely related lineages of the louse Polyplax serrata with different host specificities.</title>
        <authorList>
            <person name="Martinu J."/>
            <person name="Tarabai H."/>
            <person name="Stefka J."/>
            <person name="Hypsa V."/>
        </authorList>
    </citation>
    <scope>NUCLEOTIDE SEQUENCE [LARGE SCALE GENOMIC DNA]</scope>
    <source>
        <strain evidence="2">98ZLc_SE</strain>
    </source>
</reference>
<feature type="compositionally biased region" description="Polar residues" evidence="1">
    <location>
        <begin position="62"/>
        <end position="71"/>
    </location>
</feature>
<feature type="compositionally biased region" description="Basic and acidic residues" evidence="1">
    <location>
        <begin position="49"/>
        <end position="61"/>
    </location>
</feature>
<evidence type="ECO:0000313" key="2">
    <source>
        <dbReference type="EMBL" id="KAK6632265.1"/>
    </source>
</evidence>